<organism evidence="2 3">
    <name type="scientific">Albidovulum denitrificans</name>
    <dbReference type="NCBI Taxonomy" id="404881"/>
    <lineage>
        <taxon>Bacteria</taxon>
        <taxon>Pseudomonadati</taxon>
        <taxon>Pseudomonadota</taxon>
        <taxon>Alphaproteobacteria</taxon>
        <taxon>Rhodobacterales</taxon>
        <taxon>Paracoccaceae</taxon>
        <taxon>Albidovulum</taxon>
    </lineage>
</organism>
<dbReference type="Proteomes" id="UP000238338">
    <property type="component" value="Unassembled WGS sequence"/>
</dbReference>
<keyword evidence="3" id="KW-1185">Reference proteome</keyword>
<gene>
    <name evidence="2" type="ORF">LX70_00268</name>
</gene>
<feature type="region of interest" description="Disordered" evidence="1">
    <location>
        <begin position="1"/>
        <end position="35"/>
    </location>
</feature>
<comment type="caution">
    <text evidence="2">The sequence shown here is derived from an EMBL/GenBank/DDBJ whole genome shotgun (WGS) entry which is preliminary data.</text>
</comment>
<evidence type="ECO:0000313" key="2">
    <source>
        <dbReference type="EMBL" id="PQV58456.1"/>
    </source>
</evidence>
<proteinExistence type="predicted"/>
<evidence type="ECO:0000313" key="3">
    <source>
        <dbReference type="Proteomes" id="UP000238338"/>
    </source>
</evidence>
<reference evidence="2 3" key="1">
    <citation type="submission" date="2018-02" db="EMBL/GenBank/DDBJ databases">
        <title>Genomic Encyclopedia of Archaeal and Bacterial Type Strains, Phase II (KMG-II): from individual species to whole genera.</title>
        <authorList>
            <person name="Goeker M."/>
        </authorList>
    </citation>
    <scope>NUCLEOTIDE SEQUENCE [LARGE SCALE GENOMIC DNA]</scope>
    <source>
        <strain evidence="2 3">DSM 18921</strain>
    </source>
</reference>
<dbReference type="AlphaFoldDB" id="A0A2S8SCD4"/>
<name>A0A2S8SCD4_9RHOB</name>
<evidence type="ECO:0000256" key="1">
    <source>
        <dbReference type="SAM" id="MobiDB-lite"/>
    </source>
</evidence>
<accession>A0A2S8SCD4</accession>
<feature type="region of interest" description="Disordered" evidence="1">
    <location>
        <begin position="68"/>
        <end position="116"/>
    </location>
</feature>
<protein>
    <submittedName>
        <fullName evidence="2">Uncharacterized protein</fullName>
    </submittedName>
</protein>
<feature type="compositionally biased region" description="Gly residues" evidence="1">
    <location>
        <begin position="105"/>
        <end position="114"/>
    </location>
</feature>
<feature type="compositionally biased region" description="Gly residues" evidence="1">
    <location>
        <begin position="18"/>
        <end position="32"/>
    </location>
</feature>
<sequence>MTSATSVPRRTQVCPRPEGGGDFAPALGGGSGANRFAGEPGQAFTFAVRLSDGTGAARGLAARLVGGGSGANRFAGEPGRAVATPVPDPIRDLLPLKQRPRRGGRGAMGAGRGVAGRRAAPVPDLIRDLAPTDRRLALNGGAL</sequence>
<dbReference type="EMBL" id="PVEP01000001">
    <property type="protein sequence ID" value="PQV58456.1"/>
    <property type="molecule type" value="Genomic_DNA"/>
</dbReference>